<gene>
    <name evidence="1" type="ORF">KIW84_061362</name>
</gene>
<comment type="caution">
    <text evidence="1">The sequence shown here is derived from an EMBL/GenBank/DDBJ whole genome shotgun (WGS) entry which is preliminary data.</text>
</comment>
<dbReference type="Proteomes" id="UP001058974">
    <property type="component" value="Chromosome 6"/>
</dbReference>
<protein>
    <submittedName>
        <fullName evidence="1">Uncharacterized protein</fullName>
    </submittedName>
</protein>
<keyword evidence="2" id="KW-1185">Reference proteome</keyword>
<dbReference type="EMBL" id="JAMSHJ010000006">
    <property type="protein sequence ID" value="KAI5394705.1"/>
    <property type="molecule type" value="Genomic_DNA"/>
</dbReference>
<name>A0A9D4W5E0_PEA</name>
<organism evidence="1 2">
    <name type="scientific">Pisum sativum</name>
    <name type="common">Garden pea</name>
    <name type="synonym">Lathyrus oleraceus</name>
    <dbReference type="NCBI Taxonomy" id="3888"/>
    <lineage>
        <taxon>Eukaryota</taxon>
        <taxon>Viridiplantae</taxon>
        <taxon>Streptophyta</taxon>
        <taxon>Embryophyta</taxon>
        <taxon>Tracheophyta</taxon>
        <taxon>Spermatophyta</taxon>
        <taxon>Magnoliopsida</taxon>
        <taxon>eudicotyledons</taxon>
        <taxon>Gunneridae</taxon>
        <taxon>Pentapetalae</taxon>
        <taxon>rosids</taxon>
        <taxon>fabids</taxon>
        <taxon>Fabales</taxon>
        <taxon>Fabaceae</taxon>
        <taxon>Papilionoideae</taxon>
        <taxon>50 kb inversion clade</taxon>
        <taxon>NPAAA clade</taxon>
        <taxon>Hologalegina</taxon>
        <taxon>IRL clade</taxon>
        <taxon>Fabeae</taxon>
        <taxon>Lathyrus</taxon>
    </lineage>
</organism>
<evidence type="ECO:0000313" key="1">
    <source>
        <dbReference type="EMBL" id="KAI5394705.1"/>
    </source>
</evidence>
<accession>A0A9D4W5E0</accession>
<reference evidence="1 2" key="1">
    <citation type="journal article" date="2022" name="Nat. Genet.">
        <title>Improved pea reference genome and pan-genome highlight genomic features and evolutionary characteristics.</title>
        <authorList>
            <person name="Yang T."/>
            <person name="Liu R."/>
            <person name="Luo Y."/>
            <person name="Hu S."/>
            <person name="Wang D."/>
            <person name="Wang C."/>
            <person name="Pandey M.K."/>
            <person name="Ge S."/>
            <person name="Xu Q."/>
            <person name="Li N."/>
            <person name="Li G."/>
            <person name="Huang Y."/>
            <person name="Saxena R.K."/>
            <person name="Ji Y."/>
            <person name="Li M."/>
            <person name="Yan X."/>
            <person name="He Y."/>
            <person name="Liu Y."/>
            <person name="Wang X."/>
            <person name="Xiang C."/>
            <person name="Varshney R.K."/>
            <person name="Ding H."/>
            <person name="Gao S."/>
            <person name="Zong X."/>
        </authorList>
    </citation>
    <scope>NUCLEOTIDE SEQUENCE [LARGE SCALE GENOMIC DNA]</scope>
    <source>
        <strain evidence="1 2">cv. Zhongwan 6</strain>
    </source>
</reference>
<proteinExistence type="predicted"/>
<sequence length="139" mass="15871">MKLLSPSATATSSLPSSAFLPSHSNGFQNLGFSSATFKFSKNKGRCIRKAGSTNITAKFELKPPPYPLIACDLLLFSTEISIRDYRRNTKIINDRSAVGYLYTSCCYDIRKRRIFIQRKEQYKNDAIRKKRIFSPRYGL</sequence>
<dbReference type="Gramene" id="Psat06G0136200-T3">
    <property type="protein sequence ID" value="KAI5394705.1"/>
    <property type="gene ID" value="KIW84_061362"/>
</dbReference>
<evidence type="ECO:0000313" key="2">
    <source>
        <dbReference type="Proteomes" id="UP001058974"/>
    </source>
</evidence>
<dbReference type="AlphaFoldDB" id="A0A9D4W5E0"/>